<protein>
    <recommendedName>
        <fullName evidence="2">Lipase domain-containing protein</fullName>
    </recommendedName>
</protein>
<dbReference type="Pfam" id="PF00151">
    <property type="entry name" value="Lipase"/>
    <property type="match status" value="1"/>
</dbReference>
<evidence type="ECO:0000259" key="2">
    <source>
        <dbReference type="Pfam" id="PF00151"/>
    </source>
</evidence>
<evidence type="ECO:0000256" key="1">
    <source>
        <dbReference type="RuleBase" id="RU004262"/>
    </source>
</evidence>
<keyword evidence="4" id="KW-1185">Reference proteome</keyword>
<dbReference type="GO" id="GO:0016298">
    <property type="term" value="F:lipase activity"/>
    <property type="evidence" value="ECO:0007669"/>
    <property type="project" value="InterPro"/>
</dbReference>
<evidence type="ECO:0000313" key="3">
    <source>
        <dbReference type="EMBL" id="CAG7731002.1"/>
    </source>
</evidence>
<dbReference type="GO" id="GO:0016042">
    <property type="term" value="P:lipid catabolic process"/>
    <property type="evidence" value="ECO:0007669"/>
    <property type="project" value="TreeGrafter"/>
</dbReference>
<dbReference type="GO" id="GO:0017171">
    <property type="term" value="F:serine hydrolase activity"/>
    <property type="evidence" value="ECO:0007669"/>
    <property type="project" value="TreeGrafter"/>
</dbReference>
<dbReference type="InterPro" id="IPR013818">
    <property type="entry name" value="Lipase"/>
</dbReference>
<name>A0A8J2K8B1_9HEXA</name>
<sequence>YLSQNPEEHNIVVVDWGLLAIPNAPYIAPVFYPFAVKNVWKTGERLGEFIAWLNTRSFIDTDIVHIIGFSLGSHVSGKAGAVVLEKLEKAVGRITALDPAGPEFYTGIFARKITSNDAQYVDAIHTNAGQLGIWQNVGHVDFYLNGGTGPQPGCIAFQTIDKAFRSITGTISGACSHNAATRFYTRSILLGIARSEEFNGCSCESITKYKLGACGCDNTVTFGEYSQPGLTGAQYIQYQPNLAE</sequence>
<proteinExistence type="inferred from homology"/>
<dbReference type="PANTHER" id="PTHR11610">
    <property type="entry name" value="LIPASE"/>
    <property type="match status" value="1"/>
</dbReference>
<dbReference type="InterPro" id="IPR000734">
    <property type="entry name" value="TAG_lipase"/>
</dbReference>
<dbReference type="GO" id="GO:0005615">
    <property type="term" value="C:extracellular space"/>
    <property type="evidence" value="ECO:0007669"/>
    <property type="project" value="TreeGrafter"/>
</dbReference>
<dbReference type="EMBL" id="CAJVCH010204411">
    <property type="protein sequence ID" value="CAG7731002.1"/>
    <property type="molecule type" value="Genomic_DNA"/>
</dbReference>
<accession>A0A8J2K8B1</accession>
<reference evidence="3" key="1">
    <citation type="submission" date="2021-06" db="EMBL/GenBank/DDBJ databases">
        <authorList>
            <person name="Hodson N. C."/>
            <person name="Mongue J. A."/>
            <person name="Jaron S. K."/>
        </authorList>
    </citation>
    <scope>NUCLEOTIDE SEQUENCE</scope>
</reference>
<dbReference type="AlphaFoldDB" id="A0A8J2K8B1"/>
<dbReference type="Proteomes" id="UP000708208">
    <property type="component" value="Unassembled WGS sequence"/>
</dbReference>
<organism evidence="3 4">
    <name type="scientific">Allacma fusca</name>
    <dbReference type="NCBI Taxonomy" id="39272"/>
    <lineage>
        <taxon>Eukaryota</taxon>
        <taxon>Metazoa</taxon>
        <taxon>Ecdysozoa</taxon>
        <taxon>Arthropoda</taxon>
        <taxon>Hexapoda</taxon>
        <taxon>Collembola</taxon>
        <taxon>Symphypleona</taxon>
        <taxon>Sminthuridae</taxon>
        <taxon>Allacma</taxon>
    </lineage>
</organism>
<feature type="domain" description="Lipase" evidence="2">
    <location>
        <begin position="4"/>
        <end position="216"/>
    </location>
</feature>
<comment type="similarity">
    <text evidence="1">Belongs to the AB hydrolase superfamily. Lipase family.</text>
</comment>
<gene>
    <name evidence="3" type="ORF">AFUS01_LOCUS19612</name>
</gene>
<dbReference type="OrthoDB" id="199913at2759"/>
<feature type="non-terminal residue" evidence="3">
    <location>
        <position position="1"/>
    </location>
</feature>
<comment type="caution">
    <text evidence="3">The sequence shown here is derived from an EMBL/GenBank/DDBJ whole genome shotgun (WGS) entry which is preliminary data.</text>
</comment>
<evidence type="ECO:0000313" key="4">
    <source>
        <dbReference type="Proteomes" id="UP000708208"/>
    </source>
</evidence>
<dbReference type="PANTHER" id="PTHR11610:SF173">
    <property type="entry name" value="LIPASE DOMAIN-CONTAINING PROTEIN-RELATED"/>
    <property type="match status" value="1"/>
</dbReference>